<gene>
    <name evidence="2" type="ORF">CBR_g537</name>
</gene>
<feature type="compositionally biased region" description="Basic residues" evidence="1">
    <location>
        <begin position="56"/>
        <end position="76"/>
    </location>
</feature>
<name>A0A388KBJ7_CHABU</name>
<dbReference type="EMBL" id="BFEA01000087">
    <property type="protein sequence ID" value="GBG67401.1"/>
    <property type="molecule type" value="Genomic_DNA"/>
</dbReference>
<evidence type="ECO:0000313" key="2">
    <source>
        <dbReference type="EMBL" id="GBG67401.1"/>
    </source>
</evidence>
<organism evidence="2 3">
    <name type="scientific">Chara braunii</name>
    <name type="common">Braun's stonewort</name>
    <dbReference type="NCBI Taxonomy" id="69332"/>
    <lineage>
        <taxon>Eukaryota</taxon>
        <taxon>Viridiplantae</taxon>
        <taxon>Streptophyta</taxon>
        <taxon>Charophyceae</taxon>
        <taxon>Charales</taxon>
        <taxon>Characeae</taxon>
        <taxon>Chara</taxon>
    </lineage>
</organism>
<sequence>MEGETERVEDEDKEEEEGEKERVEEDSGKTRRRKGSPAALTGVGVQWQGEEGMWTRKSKRRRRKRSSSRRRKKRNSRREERRWRGPGKGGGEMEGELFPYSFDKEVTVWNIMSEGGI</sequence>
<dbReference type="Proteomes" id="UP000265515">
    <property type="component" value="Unassembled WGS sequence"/>
</dbReference>
<accession>A0A388KBJ7</accession>
<proteinExistence type="predicted"/>
<evidence type="ECO:0000256" key="1">
    <source>
        <dbReference type="SAM" id="MobiDB-lite"/>
    </source>
</evidence>
<feature type="region of interest" description="Disordered" evidence="1">
    <location>
        <begin position="1"/>
        <end position="96"/>
    </location>
</feature>
<feature type="compositionally biased region" description="Basic and acidic residues" evidence="1">
    <location>
        <begin position="19"/>
        <end position="29"/>
    </location>
</feature>
<dbReference type="Gramene" id="GBG67401">
    <property type="protein sequence ID" value="GBG67401"/>
    <property type="gene ID" value="CBR_g537"/>
</dbReference>
<protein>
    <submittedName>
        <fullName evidence="2">Uncharacterized protein</fullName>
    </submittedName>
</protein>
<dbReference type="AlphaFoldDB" id="A0A388KBJ7"/>
<reference evidence="2 3" key="1">
    <citation type="journal article" date="2018" name="Cell">
        <title>The Chara Genome: Secondary Complexity and Implications for Plant Terrestrialization.</title>
        <authorList>
            <person name="Nishiyama T."/>
            <person name="Sakayama H."/>
            <person name="Vries J.D."/>
            <person name="Buschmann H."/>
            <person name="Saint-Marcoux D."/>
            <person name="Ullrich K.K."/>
            <person name="Haas F.B."/>
            <person name="Vanderstraeten L."/>
            <person name="Becker D."/>
            <person name="Lang D."/>
            <person name="Vosolsobe S."/>
            <person name="Rombauts S."/>
            <person name="Wilhelmsson P.K.I."/>
            <person name="Janitza P."/>
            <person name="Kern R."/>
            <person name="Heyl A."/>
            <person name="Rumpler F."/>
            <person name="Villalobos L.I.A.C."/>
            <person name="Clay J.M."/>
            <person name="Skokan R."/>
            <person name="Toyoda A."/>
            <person name="Suzuki Y."/>
            <person name="Kagoshima H."/>
            <person name="Schijlen E."/>
            <person name="Tajeshwar N."/>
            <person name="Catarino B."/>
            <person name="Hetherington A.J."/>
            <person name="Saltykova A."/>
            <person name="Bonnot C."/>
            <person name="Breuninger H."/>
            <person name="Symeonidi A."/>
            <person name="Radhakrishnan G.V."/>
            <person name="Van Nieuwerburgh F."/>
            <person name="Deforce D."/>
            <person name="Chang C."/>
            <person name="Karol K.G."/>
            <person name="Hedrich R."/>
            <person name="Ulvskov P."/>
            <person name="Glockner G."/>
            <person name="Delwiche C.F."/>
            <person name="Petrasek J."/>
            <person name="Van de Peer Y."/>
            <person name="Friml J."/>
            <person name="Beilby M."/>
            <person name="Dolan L."/>
            <person name="Kohara Y."/>
            <person name="Sugano S."/>
            <person name="Fujiyama A."/>
            <person name="Delaux P.-M."/>
            <person name="Quint M."/>
            <person name="TheiBen G."/>
            <person name="Hagemann M."/>
            <person name="Harholt J."/>
            <person name="Dunand C."/>
            <person name="Zachgo S."/>
            <person name="Langdale J."/>
            <person name="Maumus F."/>
            <person name="Straeten D.V.D."/>
            <person name="Gould S.B."/>
            <person name="Rensing S.A."/>
        </authorList>
    </citation>
    <scope>NUCLEOTIDE SEQUENCE [LARGE SCALE GENOMIC DNA]</scope>
    <source>
        <strain evidence="2 3">S276</strain>
    </source>
</reference>
<feature type="compositionally biased region" description="Acidic residues" evidence="1">
    <location>
        <begin position="7"/>
        <end position="18"/>
    </location>
</feature>
<evidence type="ECO:0000313" key="3">
    <source>
        <dbReference type="Proteomes" id="UP000265515"/>
    </source>
</evidence>
<comment type="caution">
    <text evidence="2">The sequence shown here is derived from an EMBL/GenBank/DDBJ whole genome shotgun (WGS) entry which is preliminary data.</text>
</comment>
<keyword evidence="3" id="KW-1185">Reference proteome</keyword>